<keyword evidence="2" id="KW-0695">RNA-directed DNA polymerase</keyword>
<gene>
    <name evidence="2" type="ORF">TSTA_040530</name>
</gene>
<dbReference type="OrthoDB" id="4357294at2759"/>
<organism evidence="2 3">
    <name type="scientific">Talaromyces stipitatus (strain ATCC 10500 / CBS 375.48 / QM 6759 / NRRL 1006)</name>
    <name type="common">Penicillium stipitatum</name>
    <dbReference type="NCBI Taxonomy" id="441959"/>
    <lineage>
        <taxon>Eukaryota</taxon>
        <taxon>Fungi</taxon>
        <taxon>Dikarya</taxon>
        <taxon>Ascomycota</taxon>
        <taxon>Pezizomycotina</taxon>
        <taxon>Eurotiomycetes</taxon>
        <taxon>Eurotiomycetidae</taxon>
        <taxon>Eurotiales</taxon>
        <taxon>Trichocomaceae</taxon>
        <taxon>Talaromyces</taxon>
        <taxon>Talaromyces sect. Talaromyces</taxon>
    </lineage>
</organism>
<dbReference type="InterPro" id="IPR036397">
    <property type="entry name" value="RNaseH_sf"/>
</dbReference>
<accession>B8MI89</accession>
<keyword evidence="3" id="KW-1185">Reference proteome</keyword>
<dbReference type="GeneID" id="8110010"/>
<dbReference type="PANTHER" id="PTHR33481:SF1">
    <property type="entry name" value="ENDONUCLEASE_EXONUCLEASE_PHOSPHATASE DOMAIN-CONTAINING PROTEIN-RELATED"/>
    <property type="match status" value="1"/>
</dbReference>
<protein>
    <submittedName>
        <fullName evidence="2">Reverse transcriptase, putative</fullName>
    </submittedName>
</protein>
<dbReference type="Gene3D" id="3.30.420.10">
    <property type="entry name" value="Ribonuclease H-like superfamily/Ribonuclease H"/>
    <property type="match status" value="1"/>
</dbReference>
<dbReference type="CDD" id="cd09276">
    <property type="entry name" value="Rnase_HI_RT_non_LTR"/>
    <property type="match status" value="1"/>
</dbReference>
<dbReference type="PANTHER" id="PTHR33481">
    <property type="entry name" value="REVERSE TRANSCRIPTASE"/>
    <property type="match status" value="1"/>
</dbReference>
<proteinExistence type="predicted"/>
<dbReference type="InParanoid" id="B8MI89"/>
<dbReference type="SUPFAM" id="SSF53098">
    <property type="entry name" value="Ribonuclease H-like"/>
    <property type="match status" value="1"/>
</dbReference>
<evidence type="ECO:0000313" key="2">
    <source>
        <dbReference type="EMBL" id="EED14573.1"/>
    </source>
</evidence>
<dbReference type="GO" id="GO:0003964">
    <property type="term" value="F:RNA-directed DNA polymerase activity"/>
    <property type="evidence" value="ECO:0007669"/>
    <property type="project" value="UniProtKB-KW"/>
</dbReference>
<dbReference type="InterPro" id="IPR002156">
    <property type="entry name" value="RNaseH_domain"/>
</dbReference>
<dbReference type="PROSITE" id="PS50879">
    <property type="entry name" value="RNASE_H_1"/>
    <property type="match status" value="1"/>
</dbReference>
<keyword evidence="2" id="KW-0548">Nucleotidyltransferase</keyword>
<dbReference type="STRING" id="441959.B8MI89"/>
<dbReference type="Pfam" id="PF00075">
    <property type="entry name" value="RNase_H"/>
    <property type="match status" value="1"/>
</dbReference>
<reference evidence="3" key="1">
    <citation type="journal article" date="2015" name="Genome Announc.">
        <title>Genome sequence of the AIDS-associated pathogen Penicillium marneffei (ATCC18224) and its near taxonomic relative Talaromyces stipitatus (ATCC10500).</title>
        <authorList>
            <person name="Nierman W.C."/>
            <person name="Fedorova-Abrams N.D."/>
            <person name="Andrianopoulos A."/>
        </authorList>
    </citation>
    <scope>NUCLEOTIDE SEQUENCE [LARGE SCALE GENOMIC DNA]</scope>
    <source>
        <strain evidence="3">ATCC 10500 / CBS 375.48 / QM 6759 / NRRL 1006</strain>
    </source>
</reference>
<dbReference type="PhylomeDB" id="B8MI89"/>
<dbReference type="GO" id="GO:0004523">
    <property type="term" value="F:RNA-DNA hybrid ribonuclease activity"/>
    <property type="evidence" value="ECO:0007669"/>
    <property type="project" value="InterPro"/>
</dbReference>
<dbReference type="EMBL" id="EQ962657">
    <property type="protein sequence ID" value="EED14573.1"/>
    <property type="molecule type" value="Genomic_DNA"/>
</dbReference>
<keyword evidence="2" id="KW-0808">Transferase</keyword>
<dbReference type="HOGENOM" id="CLU_000680_26_3_1"/>
<evidence type="ECO:0000313" key="3">
    <source>
        <dbReference type="Proteomes" id="UP000001745"/>
    </source>
</evidence>
<dbReference type="eggNOG" id="ENOG502S0H3">
    <property type="taxonomic scope" value="Eukaryota"/>
</dbReference>
<dbReference type="RefSeq" id="XP_002484526.1">
    <property type="nucleotide sequence ID" value="XM_002484481.1"/>
</dbReference>
<dbReference type="InterPro" id="IPR012337">
    <property type="entry name" value="RNaseH-like_sf"/>
</dbReference>
<feature type="domain" description="RNase H type-1" evidence="1">
    <location>
        <begin position="504"/>
        <end position="650"/>
    </location>
</feature>
<evidence type="ECO:0000259" key="1">
    <source>
        <dbReference type="PROSITE" id="PS50879"/>
    </source>
</evidence>
<dbReference type="Proteomes" id="UP000001745">
    <property type="component" value="Unassembled WGS sequence"/>
</dbReference>
<dbReference type="VEuPathDB" id="FungiDB:TSTA_040530"/>
<sequence>MATQMKDVFNISKWHKSTGTFQSPPLKDPLRPNSFPAVTIHEKRDVLVRNLLQNSAEAGDIPLDSPAVPTTSLYFPDISMIQVEESVLQAGNTAPGLDEILTCILKVAWPLIKDKVLILYQGPIALLSVLGKGLERLVARNMAWTSIHHKVLARQQFGALPLRSANDLTTCLTHDVQQALNQGMTASLLTLDVKGAFDAVLPGRLIRRLREQGWPTNLVLWIASFATGFGYADDAANLAISTSLATNCEALSDSLQEALNWGAAEGITFAPDKYELLHFSRHKADQDPTCTPSVKAGSIIISENTKRLYLRWLGILFDKKLTFKWHVGETAAKALTVANALRSLGNTIRGVKPYLLQQAILACVLHKAYYGAETWWPGRTRPGPSQISNRVGEHLEKLTKSGFSPPEIELDQIALQTLVRLRRLDPYHPLRRRAEQIARDGRQTSRFARRVLALPNSEQINPLQHAPWYPRESRKSALAQIGAPMGRTKEQAAANFTAFQCTIPSSDIVIFSDGSRLIDGRAGGGYIGFQAHHQFLRSSLSYGHGKEVFDTEAEAALAGAQAAIAYPTAQFATNLWICLDNLEVATRLLSPSTGSSQEVFESFRTLAAAWPLRERLPHTKSGSIQIRWVPGHTKIPKNEAADLAAKEGAVSIPPSPYKSSYASLKRYAKTQSLSAAQTRWQTVAPQTYQDLEITTSPKRPGELQLNRLDLSRIIAARTGHGDFADYHERFNHDDAYLLCRCRARKAPLHFFFCHIAKRRAPRPPGPPSEVISFLLGTAKGTRKLASWLAETRFFEDICPRQPLLST</sequence>
<dbReference type="AlphaFoldDB" id="B8MI89"/>
<name>B8MI89_TALSN</name>
<dbReference type="GO" id="GO:0003676">
    <property type="term" value="F:nucleic acid binding"/>
    <property type="evidence" value="ECO:0007669"/>
    <property type="project" value="InterPro"/>
</dbReference>